<evidence type="ECO:0008006" key="3">
    <source>
        <dbReference type="Google" id="ProtNLM"/>
    </source>
</evidence>
<organism evidence="1 2">
    <name type="scientific">Oligosphaera ethanolica</name>
    <dbReference type="NCBI Taxonomy" id="760260"/>
    <lineage>
        <taxon>Bacteria</taxon>
        <taxon>Pseudomonadati</taxon>
        <taxon>Lentisphaerota</taxon>
        <taxon>Oligosphaeria</taxon>
        <taxon>Oligosphaerales</taxon>
        <taxon>Oligosphaeraceae</taxon>
        <taxon>Oligosphaera</taxon>
    </lineage>
</organism>
<proteinExistence type="predicted"/>
<dbReference type="Proteomes" id="UP001238163">
    <property type="component" value="Unassembled WGS sequence"/>
</dbReference>
<protein>
    <recommendedName>
        <fullName evidence="3">Beta-mannanase</fullName>
    </recommendedName>
</protein>
<accession>A0AAE3VFV6</accession>
<dbReference type="EMBL" id="JAUSVL010000001">
    <property type="protein sequence ID" value="MDQ0289700.1"/>
    <property type="molecule type" value="Genomic_DNA"/>
</dbReference>
<dbReference type="Gene3D" id="3.40.50.880">
    <property type="match status" value="1"/>
</dbReference>
<dbReference type="AlphaFoldDB" id="A0AAE3VFV6"/>
<dbReference type="Gene3D" id="3.20.20.80">
    <property type="entry name" value="Glycosidases"/>
    <property type="match status" value="1"/>
</dbReference>
<dbReference type="RefSeq" id="WP_307261153.1">
    <property type="nucleotide sequence ID" value="NZ_JAUSVL010000001.1"/>
</dbReference>
<dbReference type="InterPro" id="IPR017853">
    <property type="entry name" value="GH"/>
</dbReference>
<reference evidence="1" key="1">
    <citation type="submission" date="2023-07" db="EMBL/GenBank/DDBJ databases">
        <title>Genomic Encyclopedia of Type Strains, Phase IV (KMG-IV): sequencing the most valuable type-strain genomes for metagenomic binning, comparative biology and taxonomic classification.</title>
        <authorList>
            <person name="Goeker M."/>
        </authorList>
    </citation>
    <scope>NUCLEOTIDE SEQUENCE</scope>
    <source>
        <strain evidence="1">DSM 24202</strain>
    </source>
</reference>
<keyword evidence="2" id="KW-1185">Reference proteome</keyword>
<evidence type="ECO:0000313" key="2">
    <source>
        <dbReference type="Proteomes" id="UP001238163"/>
    </source>
</evidence>
<evidence type="ECO:0000313" key="1">
    <source>
        <dbReference type="EMBL" id="MDQ0289700.1"/>
    </source>
</evidence>
<name>A0AAE3VFV6_9BACT</name>
<comment type="caution">
    <text evidence="1">The sequence shown here is derived from an EMBL/GenBank/DDBJ whole genome shotgun (WGS) entry which is preliminary data.</text>
</comment>
<dbReference type="SUPFAM" id="SSF51445">
    <property type="entry name" value="(Trans)glycosidases"/>
    <property type="match status" value="1"/>
</dbReference>
<gene>
    <name evidence="1" type="ORF">J3R75_001807</name>
</gene>
<dbReference type="InterPro" id="IPR029062">
    <property type="entry name" value="Class_I_gatase-like"/>
</dbReference>
<sequence>MLFQTPGSFVIGCNYWASHAGTDMWKDWRPDVVAKDFDTLAKNGLQVVRVFPLWPDFQPLTQLYGGGGRRVEIRHGEKPWPHNELGRSGIDPVAMAHFQELADLAQEKGLSLVVGLVTGWMSGRWFVPPALEGRNPLKDPVAMKWELRFVHTFVKYFQKHPAIGAWDLGNECNCMGGLSDPAEAWLWTAAIVNTIQAVDSTRPVVSGMHSLKPTGANGVWLMEDQGELCDVLTTHPYPRFTPLCDLDPLDTLRPCLHAVAESRLYADLGEAPCLVEEIGTLGPMYGEDDTAAAYIRTVLFNAWAGDCRGLLWWCGFEQLHLEQAPYDWHVLERELGLFRGDGSPKPVVKAMSDFRRFLDDLPFEELPKRLIDGLCLVTAEQDSWALSYAAYVLARQAGGELSFQNAVASAPLADAPLYVLAGLNGPGYMNRRRWLELLDKVAAGATLYMSLDDSLIPEVEKVIGASVVSRSRRQQGGRLQSCAGAAVALDLPIAAGTVRYTLRASEATTVMACEDDGNPVLICSDYGNGRVVTLGVPMEKSMAATPGVFTGDDAWPFWQLYRWLFASVGSKRAVQKQHPELLLSEHPMNAHTRVLVAVNASPQDICDELQLEDGWLPSEAEPLRGARGEVRDGRWRLSVAANDAVVHIIKKQ</sequence>